<evidence type="ECO:0000313" key="2">
    <source>
        <dbReference type="WBParaSite" id="PEQ_0000485401-mRNA-1"/>
    </source>
</evidence>
<protein>
    <submittedName>
        <fullName evidence="2">Uncharacterized protein</fullName>
    </submittedName>
</protein>
<accession>A0A914RSB7</accession>
<dbReference type="AlphaFoldDB" id="A0A914RSB7"/>
<sequence>MKVGDTLIKKSQNLRKTLSSLSALCKCIYERLFNFILARCNEALDRSFSRKFHINLNLPLGSYPLTKNLRLKKVPHY</sequence>
<dbReference type="WBParaSite" id="PEQ_0000485401-mRNA-1">
    <property type="protein sequence ID" value="PEQ_0000485401-mRNA-1"/>
    <property type="gene ID" value="PEQ_0000485401"/>
</dbReference>
<keyword evidence="1" id="KW-1185">Reference proteome</keyword>
<dbReference type="SUPFAM" id="SSF52540">
    <property type="entry name" value="P-loop containing nucleoside triphosphate hydrolases"/>
    <property type="match status" value="1"/>
</dbReference>
<name>A0A914RSB7_PAREQ</name>
<reference evidence="2" key="1">
    <citation type="submission" date="2022-11" db="UniProtKB">
        <authorList>
            <consortium name="WormBaseParasite"/>
        </authorList>
    </citation>
    <scope>IDENTIFICATION</scope>
</reference>
<dbReference type="Proteomes" id="UP000887564">
    <property type="component" value="Unplaced"/>
</dbReference>
<dbReference type="Gene3D" id="1.20.120.720">
    <property type="entry name" value="Myosin VI head, motor domain, U50 subdomain"/>
    <property type="match status" value="1"/>
</dbReference>
<proteinExistence type="predicted"/>
<organism evidence="1 2">
    <name type="scientific">Parascaris equorum</name>
    <name type="common">Equine roundworm</name>
    <dbReference type="NCBI Taxonomy" id="6256"/>
    <lineage>
        <taxon>Eukaryota</taxon>
        <taxon>Metazoa</taxon>
        <taxon>Ecdysozoa</taxon>
        <taxon>Nematoda</taxon>
        <taxon>Chromadorea</taxon>
        <taxon>Rhabditida</taxon>
        <taxon>Spirurina</taxon>
        <taxon>Ascaridomorpha</taxon>
        <taxon>Ascaridoidea</taxon>
        <taxon>Ascarididae</taxon>
        <taxon>Parascaris</taxon>
    </lineage>
</organism>
<evidence type="ECO:0000313" key="1">
    <source>
        <dbReference type="Proteomes" id="UP000887564"/>
    </source>
</evidence>
<dbReference type="InterPro" id="IPR027417">
    <property type="entry name" value="P-loop_NTPase"/>
</dbReference>